<dbReference type="Pfam" id="PF00420">
    <property type="entry name" value="Oxidored_q2"/>
    <property type="match status" value="1"/>
</dbReference>
<dbReference type="GO" id="GO:0005886">
    <property type="term" value="C:plasma membrane"/>
    <property type="evidence" value="ECO:0007669"/>
    <property type="project" value="UniProtKB-SubCell"/>
</dbReference>
<keyword evidence="2" id="KW-1003">Cell membrane</keyword>
<feature type="transmembrane region" description="Helical" evidence="6">
    <location>
        <begin position="131"/>
        <end position="149"/>
    </location>
</feature>
<comment type="subcellular location">
    <subcellularLocation>
        <location evidence="1">Cell membrane</location>
        <topology evidence="1">Multi-pass membrane protein</topology>
    </subcellularLocation>
</comment>
<dbReference type="HOGENOM" id="CLU_088957_2_0_5"/>
<feature type="transmembrane region" description="Helical" evidence="6">
    <location>
        <begin position="30"/>
        <end position="50"/>
    </location>
</feature>
<evidence type="ECO:0000313" key="7">
    <source>
        <dbReference type="EMBL" id="ABC21124.1"/>
    </source>
</evidence>
<feature type="transmembrane region" description="Helical" evidence="6">
    <location>
        <begin position="181"/>
        <end position="201"/>
    </location>
</feature>
<dbReference type="PANTHER" id="PTHR38601">
    <property type="entry name" value="HYDROGENASE-4 COMPONENT E"/>
    <property type="match status" value="1"/>
</dbReference>
<dbReference type="InterPro" id="IPR038730">
    <property type="entry name" value="HyfE-like"/>
</dbReference>
<evidence type="ECO:0000313" key="8">
    <source>
        <dbReference type="Proteomes" id="UP000001929"/>
    </source>
</evidence>
<dbReference type="AlphaFoldDB" id="Q2RXM1"/>
<feature type="transmembrane region" description="Helical" evidence="6">
    <location>
        <begin position="6"/>
        <end position="23"/>
    </location>
</feature>
<dbReference type="EnsemblBacteria" id="ABC21124">
    <property type="protein sequence ID" value="ABC21124"/>
    <property type="gene ID" value="Rru_A0319"/>
</dbReference>
<dbReference type="Proteomes" id="UP000001929">
    <property type="component" value="Chromosome"/>
</dbReference>
<feature type="transmembrane region" description="Helical" evidence="6">
    <location>
        <begin position="156"/>
        <end position="175"/>
    </location>
</feature>
<dbReference type="EMBL" id="CP000230">
    <property type="protein sequence ID" value="ABC21124.1"/>
    <property type="molecule type" value="Genomic_DNA"/>
</dbReference>
<evidence type="ECO:0000256" key="4">
    <source>
        <dbReference type="ARBA" id="ARBA00022989"/>
    </source>
</evidence>
<evidence type="ECO:0000256" key="5">
    <source>
        <dbReference type="ARBA" id="ARBA00023136"/>
    </source>
</evidence>
<feature type="transmembrane region" description="Helical" evidence="6">
    <location>
        <begin position="91"/>
        <end position="111"/>
    </location>
</feature>
<evidence type="ECO:0000256" key="1">
    <source>
        <dbReference type="ARBA" id="ARBA00004651"/>
    </source>
</evidence>
<evidence type="ECO:0000256" key="6">
    <source>
        <dbReference type="SAM" id="Phobius"/>
    </source>
</evidence>
<evidence type="ECO:0000256" key="2">
    <source>
        <dbReference type="ARBA" id="ARBA00022475"/>
    </source>
</evidence>
<sequence>MASGATIYISLLLIVTSFVVVEWRYLKGAIFTYQCQSVLMALMFVLYGTALDNHALYYWAGTALVSKGVIIPWLLRQYVNKVGAEETRPMMGAALSFILAVVVAALAFWWTFNHHDDLVITAELIGEPYRLNLAVAAVVLVIGFYALLTRRDAFKIVIGLCLLENAVHLSLASLAPTIAETAMIGVVTDVVISVWMMLYVVRSIYGAVGSTDTTNISQLNG</sequence>
<dbReference type="RefSeq" id="WP_011388072.1">
    <property type="nucleotide sequence ID" value="NC_007643.1"/>
</dbReference>
<organism evidence="7 8">
    <name type="scientific">Rhodospirillum rubrum (strain ATCC 11170 / ATH 1.1.1 / DSM 467 / LMG 4362 / NCIMB 8255 / S1)</name>
    <dbReference type="NCBI Taxonomy" id="269796"/>
    <lineage>
        <taxon>Bacteria</taxon>
        <taxon>Pseudomonadati</taxon>
        <taxon>Pseudomonadota</taxon>
        <taxon>Alphaproteobacteria</taxon>
        <taxon>Rhodospirillales</taxon>
        <taxon>Rhodospirillaceae</taxon>
        <taxon>Rhodospirillum</taxon>
    </lineage>
</organism>
<dbReference type="PATRIC" id="fig|269796.9.peg.375"/>
<dbReference type="Gene3D" id="1.10.287.3510">
    <property type="match status" value="1"/>
</dbReference>
<dbReference type="InterPro" id="IPR039428">
    <property type="entry name" value="NUOK/Mnh_C1-like"/>
</dbReference>
<dbReference type="PANTHER" id="PTHR38601:SF1">
    <property type="entry name" value="HYDROGENASE-4 COMPONENT E"/>
    <property type="match status" value="1"/>
</dbReference>
<dbReference type="KEGG" id="rru:Rru_A0319"/>
<keyword evidence="3 6" id="KW-0812">Transmembrane</keyword>
<reference evidence="7 8" key="1">
    <citation type="journal article" date="2011" name="Stand. Genomic Sci.">
        <title>Complete genome sequence of Rhodospirillum rubrum type strain (S1).</title>
        <authorList>
            <person name="Munk A.C."/>
            <person name="Copeland A."/>
            <person name="Lucas S."/>
            <person name="Lapidus A."/>
            <person name="Del Rio T.G."/>
            <person name="Barry K."/>
            <person name="Detter J.C."/>
            <person name="Hammon N."/>
            <person name="Israni S."/>
            <person name="Pitluck S."/>
            <person name="Brettin T."/>
            <person name="Bruce D."/>
            <person name="Han C."/>
            <person name="Tapia R."/>
            <person name="Gilna P."/>
            <person name="Schmutz J."/>
            <person name="Larimer F."/>
            <person name="Land M."/>
            <person name="Kyrpides N.C."/>
            <person name="Mavromatis K."/>
            <person name="Richardson P."/>
            <person name="Rohde M."/>
            <person name="Goker M."/>
            <person name="Klenk H.P."/>
            <person name="Zhang Y."/>
            <person name="Roberts G.P."/>
            <person name="Reslewic S."/>
            <person name="Schwartz D.C."/>
        </authorList>
    </citation>
    <scope>NUCLEOTIDE SEQUENCE [LARGE SCALE GENOMIC DNA]</scope>
    <source>
        <strain evidence="8">ATCC 11170 / ATH 1.1.1 / DSM 467 / LMG 4362 / NCIMB 8255 / S1</strain>
    </source>
</reference>
<keyword evidence="5 6" id="KW-0472">Membrane</keyword>
<gene>
    <name evidence="7" type="ordered locus">Rru_A0319</name>
</gene>
<dbReference type="STRING" id="269796.Rru_A0319"/>
<keyword evidence="4 6" id="KW-1133">Transmembrane helix</keyword>
<proteinExistence type="predicted"/>
<keyword evidence="8" id="KW-1185">Reference proteome</keyword>
<evidence type="ECO:0000256" key="3">
    <source>
        <dbReference type="ARBA" id="ARBA00022692"/>
    </source>
</evidence>
<dbReference type="eggNOG" id="COG4237">
    <property type="taxonomic scope" value="Bacteria"/>
</dbReference>
<protein>
    <submittedName>
        <fullName evidence="7">NADH-ubiquinone oxidoreductase, chain 4L</fullName>
    </submittedName>
</protein>
<feature type="transmembrane region" description="Helical" evidence="6">
    <location>
        <begin position="56"/>
        <end position="79"/>
    </location>
</feature>
<accession>Q2RXM1</accession>
<name>Q2RXM1_RHORT</name>